<dbReference type="AlphaFoldDB" id="A0A979GFK9"/>
<dbReference type="Pfam" id="PF00535">
    <property type="entry name" value="Glycos_transf_2"/>
    <property type="match status" value="1"/>
</dbReference>
<dbReference type="EMBL" id="AP009240">
    <property type="protein sequence ID" value="BAG77837.1"/>
    <property type="molecule type" value="Genomic_DNA"/>
</dbReference>
<feature type="domain" description="Glycosyltransferase 2-like" evidence="1">
    <location>
        <begin position="5"/>
        <end position="102"/>
    </location>
</feature>
<dbReference type="Proteomes" id="UP000008199">
    <property type="component" value="Chromosome"/>
</dbReference>
<dbReference type="PANTHER" id="PTHR22916:SF67">
    <property type="entry name" value="COLANIC ACID BIOSYNTHESIS GLYCOSYL TRANSFERASE WCAE-RELATED"/>
    <property type="match status" value="1"/>
</dbReference>
<dbReference type="InterPro" id="IPR001173">
    <property type="entry name" value="Glyco_trans_2-like"/>
</dbReference>
<dbReference type="GO" id="GO:0016758">
    <property type="term" value="F:hexosyltransferase activity"/>
    <property type="evidence" value="ECO:0007669"/>
    <property type="project" value="UniProtKB-ARBA"/>
</dbReference>
<protein>
    <submittedName>
        <fullName evidence="2">Glycosyltransferase</fullName>
    </submittedName>
</protein>
<dbReference type="RefSeq" id="WP_000589498.1">
    <property type="nucleotide sequence ID" value="NC_011415.1"/>
</dbReference>
<evidence type="ECO:0000259" key="1">
    <source>
        <dbReference type="Pfam" id="PF00535"/>
    </source>
</evidence>
<dbReference type="InterPro" id="IPR029044">
    <property type="entry name" value="Nucleotide-diphossugar_trans"/>
</dbReference>
<name>A0A979GFK9_ECOSE</name>
<dbReference type="CDD" id="cd06433">
    <property type="entry name" value="GT_2_WfgS_like"/>
    <property type="match status" value="1"/>
</dbReference>
<proteinExistence type="predicted"/>
<sequence length="253" mass="29017">MIKFSVVTVVFNAAEAFSKTINSVKKQTYSNVEYIVIDGGSTDGTLSLIKENINFISRFVSEEDKGIYDAMNKAINLASGDWIIFINAGDVFYDERILEKTAYFIRLNENKEPDLIGGEVMYDVSGKYEKGEVKSLSKRWVCMPSCHQSLFIRVSTHKNYLYNIDYTICADHELVIRLLNEGCTFLPYRKIISVFSWDGVSARNRISLYKEKLQIALKYNAPLLDVYKLRLLILRVKLSGFLRSIKIKLSKLL</sequence>
<reference evidence="2 3" key="1">
    <citation type="journal article" date="2008" name="DNA Res.">
        <title>Complete genome sequence and comparative analysis of the wild-type commensal Escherichia coli strain SE11 isolated from a healthy adult.</title>
        <authorList>
            <person name="Oshima K."/>
            <person name="Toh H."/>
            <person name="Ogura Y."/>
            <person name="Sasamoto H."/>
            <person name="Morita H."/>
            <person name="Park S.-H."/>
            <person name="Ooka T."/>
            <person name="Iyoda S."/>
            <person name="Taylor T.D."/>
            <person name="Hayashi T."/>
            <person name="Itoh K."/>
            <person name="Hattori M."/>
        </authorList>
    </citation>
    <scope>NUCLEOTIDE SEQUENCE [LARGE SCALE GENOMIC DNA]</scope>
    <source>
        <strain evidence="2 3">SE11</strain>
    </source>
</reference>
<gene>
    <name evidence="2" type="ordered locus">ECSE_2313</name>
</gene>
<dbReference type="KEGG" id="ecy:ECSE_2313"/>
<dbReference type="PANTHER" id="PTHR22916">
    <property type="entry name" value="GLYCOSYLTRANSFERASE"/>
    <property type="match status" value="1"/>
</dbReference>
<evidence type="ECO:0000313" key="3">
    <source>
        <dbReference type="Proteomes" id="UP000008199"/>
    </source>
</evidence>
<dbReference type="SUPFAM" id="SSF53448">
    <property type="entry name" value="Nucleotide-diphospho-sugar transferases"/>
    <property type="match status" value="1"/>
</dbReference>
<evidence type="ECO:0000313" key="2">
    <source>
        <dbReference type="EMBL" id="BAG77837.1"/>
    </source>
</evidence>
<accession>A0A979GFK9</accession>
<dbReference type="Gene3D" id="3.90.550.10">
    <property type="entry name" value="Spore Coat Polysaccharide Biosynthesis Protein SpsA, Chain A"/>
    <property type="match status" value="1"/>
</dbReference>
<organism evidence="2 3">
    <name type="scientific">Escherichia coli (strain SE11)</name>
    <dbReference type="NCBI Taxonomy" id="409438"/>
    <lineage>
        <taxon>Bacteria</taxon>
        <taxon>Pseudomonadati</taxon>
        <taxon>Pseudomonadota</taxon>
        <taxon>Gammaproteobacteria</taxon>
        <taxon>Enterobacterales</taxon>
        <taxon>Enterobacteriaceae</taxon>
        <taxon>Escherichia</taxon>
    </lineage>
</organism>